<comment type="caution">
    <text evidence="2">The sequence shown here is derived from an EMBL/GenBank/DDBJ whole genome shotgun (WGS) entry which is preliminary data.</text>
</comment>
<protein>
    <submittedName>
        <fullName evidence="2">Ty3-gypsy retrotransposon protein</fullName>
    </submittedName>
</protein>
<evidence type="ECO:0000313" key="2">
    <source>
        <dbReference type="EMBL" id="TYK09623.1"/>
    </source>
</evidence>
<organism evidence="2 4">
    <name type="scientific">Cucumis melo var. makuwa</name>
    <name type="common">Oriental melon</name>
    <dbReference type="NCBI Taxonomy" id="1194695"/>
    <lineage>
        <taxon>Eukaryota</taxon>
        <taxon>Viridiplantae</taxon>
        <taxon>Streptophyta</taxon>
        <taxon>Embryophyta</taxon>
        <taxon>Tracheophyta</taxon>
        <taxon>Spermatophyta</taxon>
        <taxon>Magnoliopsida</taxon>
        <taxon>eudicotyledons</taxon>
        <taxon>Gunneridae</taxon>
        <taxon>Pentapetalae</taxon>
        <taxon>rosids</taxon>
        <taxon>fabids</taxon>
        <taxon>Cucurbitales</taxon>
        <taxon>Cucurbitaceae</taxon>
        <taxon>Benincaseae</taxon>
        <taxon>Cucumis</taxon>
    </lineage>
</organism>
<reference evidence="3 4" key="1">
    <citation type="submission" date="2019-08" db="EMBL/GenBank/DDBJ databases">
        <title>Draft genome sequences of two oriental melons (Cucumis melo L. var makuwa).</title>
        <authorList>
            <person name="Kwon S.-Y."/>
        </authorList>
    </citation>
    <scope>NUCLEOTIDE SEQUENCE [LARGE SCALE GENOMIC DNA]</scope>
    <source>
        <strain evidence="4">cv. Chang Bougi</strain>
        <strain evidence="3">cv. SW 3</strain>
        <tissue evidence="2">Leaf</tissue>
    </source>
</reference>
<evidence type="ECO:0000313" key="1">
    <source>
        <dbReference type="EMBL" id="KAA0025833.1"/>
    </source>
</evidence>
<dbReference type="EMBL" id="SSTE01023063">
    <property type="protein sequence ID" value="KAA0025833.1"/>
    <property type="molecule type" value="Genomic_DNA"/>
</dbReference>
<accession>A0A5D3CCP0</accession>
<proteinExistence type="predicted"/>
<dbReference type="Proteomes" id="UP000321947">
    <property type="component" value="Unassembled WGS sequence"/>
</dbReference>
<name>A0A5D3CCP0_CUCMM</name>
<dbReference type="AlphaFoldDB" id="A0A5D3CCP0"/>
<evidence type="ECO:0000313" key="3">
    <source>
        <dbReference type="Proteomes" id="UP000321393"/>
    </source>
</evidence>
<dbReference type="Proteomes" id="UP000321393">
    <property type="component" value="Unassembled WGS sequence"/>
</dbReference>
<sequence>MAPKKATSKSSVKSDGYTGFVIGGIIIRENPLFNNSTSAFDLLEQESNLKAVSVMMENVTAEATACGIAESNKTPTTKVDDKGKVVLQETKHNSLSLSPPC</sequence>
<dbReference type="EMBL" id="SSTD01011480">
    <property type="protein sequence ID" value="TYK09623.1"/>
    <property type="molecule type" value="Genomic_DNA"/>
</dbReference>
<evidence type="ECO:0000313" key="4">
    <source>
        <dbReference type="Proteomes" id="UP000321947"/>
    </source>
</evidence>
<gene>
    <name evidence="2" type="ORF">E5676_scaffold447G00170</name>
    <name evidence="1" type="ORF">E6C27_scaffold34G00950</name>
</gene>